<organism evidence="2 3">
    <name type="scientific">Aureimonas glaciei</name>
    <dbReference type="NCBI Taxonomy" id="1776957"/>
    <lineage>
        <taxon>Bacteria</taxon>
        <taxon>Pseudomonadati</taxon>
        <taxon>Pseudomonadota</taxon>
        <taxon>Alphaproteobacteria</taxon>
        <taxon>Hyphomicrobiales</taxon>
        <taxon>Aurantimonadaceae</taxon>
        <taxon>Aureimonas</taxon>
    </lineage>
</organism>
<reference evidence="2" key="1">
    <citation type="journal article" date="2014" name="Int. J. Syst. Evol. Microbiol.">
        <title>Complete genome sequence of Corynebacterium casei LMG S-19264T (=DSM 44701T), isolated from a smear-ripened cheese.</title>
        <authorList>
            <consortium name="US DOE Joint Genome Institute (JGI-PGF)"/>
            <person name="Walter F."/>
            <person name="Albersmeier A."/>
            <person name="Kalinowski J."/>
            <person name="Ruckert C."/>
        </authorList>
    </citation>
    <scope>NUCLEOTIDE SEQUENCE</scope>
    <source>
        <strain evidence="2">CGMCC 1.15493</strain>
    </source>
</reference>
<comment type="caution">
    <text evidence="2">The sequence shown here is derived from an EMBL/GenBank/DDBJ whole genome shotgun (WGS) entry which is preliminary data.</text>
</comment>
<dbReference type="AlphaFoldDB" id="A0A917DER9"/>
<sequence length="128" mass="13946">MSEWQPIETAPKDGTEIILFGRYLENNEGLSTCRVTAGFWCEPEPPIIGDCGGECRCPEYGEPEDPFWCCMHGGSPAGWMSTDGGFTKEEPPTLWMPLPDAPATPIPALVSEPISTTIERAEREGQAA</sequence>
<feature type="region of interest" description="Disordered" evidence="1">
    <location>
        <begin position="81"/>
        <end position="100"/>
    </location>
</feature>
<evidence type="ECO:0008006" key="4">
    <source>
        <dbReference type="Google" id="ProtNLM"/>
    </source>
</evidence>
<name>A0A917DER9_9HYPH</name>
<evidence type="ECO:0000313" key="3">
    <source>
        <dbReference type="Proteomes" id="UP000613160"/>
    </source>
</evidence>
<evidence type="ECO:0000313" key="2">
    <source>
        <dbReference type="EMBL" id="GGD30994.1"/>
    </source>
</evidence>
<protein>
    <recommendedName>
        <fullName evidence="4">DUF551 domain-containing protein</fullName>
    </recommendedName>
</protein>
<proteinExistence type="predicted"/>
<evidence type="ECO:0000256" key="1">
    <source>
        <dbReference type="SAM" id="MobiDB-lite"/>
    </source>
</evidence>
<reference evidence="2" key="2">
    <citation type="submission" date="2020-09" db="EMBL/GenBank/DDBJ databases">
        <authorList>
            <person name="Sun Q."/>
            <person name="Zhou Y."/>
        </authorList>
    </citation>
    <scope>NUCLEOTIDE SEQUENCE</scope>
    <source>
        <strain evidence="2">CGMCC 1.15493</strain>
    </source>
</reference>
<gene>
    <name evidence="2" type="ORF">GCM10011335_37540</name>
</gene>
<keyword evidence="3" id="KW-1185">Reference proteome</keyword>
<dbReference type="EMBL" id="BMJJ01000009">
    <property type="protein sequence ID" value="GGD30994.1"/>
    <property type="molecule type" value="Genomic_DNA"/>
</dbReference>
<accession>A0A917DER9</accession>
<dbReference type="RefSeq" id="WP_188853574.1">
    <property type="nucleotide sequence ID" value="NZ_BMJJ01000009.1"/>
</dbReference>
<dbReference type="Proteomes" id="UP000613160">
    <property type="component" value="Unassembled WGS sequence"/>
</dbReference>